<evidence type="ECO:0000256" key="8">
    <source>
        <dbReference type="SAM" id="Phobius"/>
    </source>
</evidence>
<evidence type="ECO:0000256" key="4">
    <source>
        <dbReference type="ARBA" id="ARBA00022475"/>
    </source>
</evidence>
<feature type="transmembrane region" description="Helical" evidence="8">
    <location>
        <begin position="236"/>
        <end position="256"/>
    </location>
</feature>
<dbReference type="AlphaFoldDB" id="A0A4P6F8R7"/>
<dbReference type="GO" id="GO:0022857">
    <property type="term" value="F:transmembrane transporter activity"/>
    <property type="evidence" value="ECO:0007669"/>
    <property type="project" value="InterPro"/>
</dbReference>
<keyword evidence="3" id="KW-0813">Transport</keyword>
<dbReference type="InterPro" id="IPR004638">
    <property type="entry name" value="EmrB-like"/>
</dbReference>
<dbReference type="CDD" id="cd17503">
    <property type="entry name" value="MFS_LmrB_MDR_like"/>
    <property type="match status" value="1"/>
</dbReference>
<dbReference type="NCBIfam" id="TIGR00711">
    <property type="entry name" value="efflux_EmrB"/>
    <property type="match status" value="1"/>
</dbReference>
<feature type="transmembrane region" description="Helical" evidence="8">
    <location>
        <begin position="268"/>
        <end position="286"/>
    </location>
</feature>
<feature type="transmembrane region" description="Helical" evidence="8">
    <location>
        <begin position="115"/>
        <end position="134"/>
    </location>
</feature>
<dbReference type="OrthoDB" id="7375466at2"/>
<sequence length="509" mass="52865">MPLLRVLRKSTPLGVLNYTARCSVARMNTISPATSADLGPVSARRLNLISAVLVLGAITSLLDTTIVNIALDHLHTTFGTTVAQTQWVSTAYLLAYVAVIPVSGWAAERIGARRVWIAAISAFLVGSLLCGFAGTLPLLVAFRVLQGLGAGMILPVTITILTRAAGRERIGQAMIAIALPGQLAPILGPVIGGAIIESLDWHWLFFVNVPICIAALAFAPRVLPRDAGQRGRTFDLVGFLLLTPGVAAVAYGISQAGGPDAFGAPESWVPLAAGAALLVGFIAHALTVKRVAPLVDVRVFARRSFGLSSVITFVGGFSVYAIMFLLPLFYQQIRGESVAATGLLLIPQGLGTILFLVLSRRFLANIDGRFVVAGGVVLTMLGIVPFALAGTSGGEVLLLAAQFVLGIGLGAVSLPVMTLAFASLSPDETPRGSAAFSVVQRVGAPFGVAVIAVVLQSRMADAATPAAALAAFGGTFWWVLAFAAVPLVLAWFIPKKPVAEAAPADPARV</sequence>
<evidence type="ECO:0000256" key="7">
    <source>
        <dbReference type="ARBA" id="ARBA00023136"/>
    </source>
</evidence>
<keyword evidence="4" id="KW-1003">Cell membrane</keyword>
<protein>
    <submittedName>
        <fullName evidence="10">DHA2 family efflux MFS transporter permease subunit</fullName>
    </submittedName>
</protein>
<feature type="transmembrane region" description="Helical" evidence="8">
    <location>
        <begin position="475"/>
        <end position="493"/>
    </location>
</feature>
<dbReference type="EMBL" id="CP035491">
    <property type="protein sequence ID" value="QAY72500.1"/>
    <property type="molecule type" value="Genomic_DNA"/>
</dbReference>
<dbReference type="Gene3D" id="1.20.1720.10">
    <property type="entry name" value="Multidrug resistance protein D"/>
    <property type="match status" value="1"/>
</dbReference>
<feature type="transmembrane region" description="Helical" evidence="8">
    <location>
        <begin position="370"/>
        <end position="390"/>
    </location>
</feature>
<comment type="subcellular location">
    <subcellularLocation>
        <location evidence="1">Cell membrane</location>
        <topology evidence="1">Multi-pass membrane protein</topology>
    </subcellularLocation>
</comment>
<evidence type="ECO:0000256" key="6">
    <source>
        <dbReference type="ARBA" id="ARBA00022989"/>
    </source>
</evidence>
<feature type="transmembrane region" description="Helical" evidence="8">
    <location>
        <begin position="307"/>
        <end position="326"/>
    </location>
</feature>
<keyword evidence="5 8" id="KW-0812">Transmembrane</keyword>
<feature type="transmembrane region" description="Helical" evidence="8">
    <location>
        <begin position="48"/>
        <end position="71"/>
    </location>
</feature>
<dbReference type="Gene3D" id="1.20.1250.20">
    <property type="entry name" value="MFS general substrate transporter like domains"/>
    <property type="match status" value="1"/>
</dbReference>
<organism evidence="10 11">
    <name type="scientific">Agromyces protaetiae</name>
    <dbReference type="NCBI Taxonomy" id="2509455"/>
    <lineage>
        <taxon>Bacteria</taxon>
        <taxon>Bacillati</taxon>
        <taxon>Actinomycetota</taxon>
        <taxon>Actinomycetes</taxon>
        <taxon>Micrococcales</taxon>
        <taxon>Microbacteriaceae</taxon>
        <taxon>Agromyces</taxon>
    </lineage>
</organism>
<keyword evidence="11" id="KW-1185">Reference proteome</keyword>
<feature type="transmembrane region" description="Helical" evidence="8">
    <location>
        <begin position="140"/>
        <end position="161"/>
    </location>
</feature>
<feature type="domain" description="Major facilitator superfamily (MFS) profile" evidence="9">
    <location>
        <begin position="49"/>
        <end position="498"/>
    </location>
</feature>
<dbReference type="PANTHER" id="PTHR42718">
    <property type="entry name" value="MAJOR FACILITATOR SUPERFAMILY MULTIDRUG TRANSPORTER MFSC"/>
    <property type="match status" value="1"/>
</dbReference>
<feature type="transmembrane region" description="Helical" evidence="8">
    <location>
        <begin position="202"/>
        <end position="224"/>
    </location>
</feature>
<dbReference type="SUPFAM" id="SSF103473">
    <property type="entry name" value="MFS general substrate transporter"/>
    <property type="match status" value="1"/>
</dbReference>
<dbReference type="KEGG" id="agf:ET445_03235"/>
<dbReference type="PANTHER" id="PTHR42718:SF9">
    <property type="entry name" value="MAJOR FACILITATOR SUPERFAMILY MULTIDRUG TRANSPORTER MFSC"/>
    <property type="match status" value="1"/>
</dbReference>
<reference evidence="10 11" key="1">
    <citation type="submission" date="2019-01" db="EMBL/GenBank/DDBJ databases">
        <title>Genome sequencing of strain FW100M-8.</title>
        <authorList>
            <person name="Heo J."/>
            <person name="Kim S.-J."/>
            <person name="Kim J.-S."/>
            <person name="Hong S.-B."/>
            <person name="Kwon S.-W."/>
        </authorList>
    </citation>
    <scope>NUCLEOTIDE SEQUENCE [LARGE SCALE GENOMIC DNA]</scope>
    <source>
        <strain evidence="10 11">FW100M-8</strain>
    </source>
</reference>
<dbReference type="InterPro" id="IPR011701">
    <property type="entry name" value="MFS"/>
</dbReference>
<evidence type="ECO:0000256" key="5">
    <source>
        <dbReference type="ARBA" id="ARBA00022692"/>
    </source>
</evidence>
<feature type="transmembrane region" description="Helical" evidence="8">
    <location>
        <begin position="91"/>
        <end position="108"/>
    </location>
</feature>
<keyword evidence="7 8" id="KW-0472">Membrane</keyword>
<keyword evidence="6 8" id="KW-1133">Transmembrane helix</keyword>
<dbReference type="InterPro" id="IPR020846">
    <property type="entry name" value="MFS_dom"/>
</dbReference>
<evidence type="ECO:0000256" key="3">
    <source>
        <dbReference type="ARBA" id="ARBA00022448"/>
    </source>
</evidence>
<dbReference type="PROSITE" id="PS50850">
    <property type="entry name" value="MFS"/>
    <property type="match status" value="1"/>
</dbReference>
<evidence type="ECO:0000256" key="2">
    <source>
        <dbReference type="ARBA" id="ARBA00008537"/>
    </source>
</evidence>
<feature type="transmembrane region" description="Helical" evidence="8">
    <location>
        <begin position="338"/>
        <end position="358"/>
    </location>
</feature>
<evidence type="ECO:0000313" key="10">
    <source>
        <dbReference type="EMBL" id="QAY72500.1"/>
    </source>
</evidence>
<dbReference type="GO" id="GO:0005886">
    <property type="term" value="C:plasma membrane"/>
    <property type="evidence" value="ECO:0007669"/>
    <property type="project" value="UniProtKB-SubCell"/>
</dbReference>
<dbReference type="Proteomes" id="UP000291259">
    <property type="component" value="Chromosome"/>
</dbReference>
<comment type="similarity">
    <text evidence="2">Belongs to the major facilitator superfamily. EmrB family.</text>
</comment>
<gene>
    <name evidence="10" type="ORF">ET445_03235</name>
</gene>
<dbReference type="Pfam" id="PF07690">
    <property type="entry name" value="MFS_1"/>
    <property type="match status" value="1"/>
</dbReference>
<dbReference type="InterPro" id="IPR036259">
    <property type="entry name" value="MFS_trans_sf"/>
</dbReference>
<feature type="transmembrane region" description="Helical" evidence="8">
    <location>
        <begin position="173"/>
        <end position="196"/>
    </location>
</feature>
<proteinExistence type="inferred from homology"/>
<feature type="transmembrane region" description="Helical" evidence="8">
    <location>
        <begin position="434"/>
        <end position="455"/>
    </location>
</feature>
<name>A0A4P6F8R7_9MICO</name>
<evidence type="ECO:0000259" key="9">
    <source>
        <dbReference type="PROSITE" id="PS50850"/>
    </source>
</evidence>
<evidence type="ECO:0000256" key="1">
    <source>
        <dbReference type="ARBA" id="ARBA00004651"/>
    </source>
</evidence>
<accession>A0A4P6F8R7</accession>
<evidence type="ECO:0000313" key="11">
    <source>
        <dbReference type="Proteomes" id="UP000291259"/>
    </source>
</evidence>
<feature type="transmembrane region" description="Helical" evidence="8">
    <location>
        <begin position="396"/>
        <end position="422"/>
    </location>
</feature>